<evidence type="ECO:0000259" key="3">
    <source>
        <dbReference type="Pfam" id="PF00188"/>
    </source>
</evidence>
<dbReference type="PROSITE" id="PS51257">
    <property type="entry name" value="PROKAR_LIPOPROTEIN"/>
    <property type="match status" value="1"/>
</dbReference>
<dbReference type="PANTHER" id="PTHR31157:SF1">
    <property type="entry name" value="SCP DOMAIN-CONTAINING PROTEIN"/>
    <property type="match status" value="1"/>
</dbReference>
<dbReference type="Pfam" id="PF00188">
    <property type="entry name" value="CAP"/>
    <property type="match status" value="1"/>
</dbReference>
<dbReference type="SUPFAM" id="SSF55797">
    <property type="entry name" value="PR-1-like"/>
    <property type="match status" value="1"/>
</dbReference>
<evidence type="ECO:0000313" key="4">
    <source>
        <dbReference type="EMBL" id="WRP15482.1"/>
    </source>
</evidence>
<dbReference type="PANTHER" id="PTHR31157">
    <property type="entry name" value="SCP DOMAIN-CONTAINING PROTEIN"/>
    <property type="match status" value="1"/>
</dbReference>
<evidence type="ECO:0000256" key="2">
    <source>
        <dbReference type="SAM" id="SignalP"/>
    </source>
</evidence>
<protein>
    <submittedName>
        <fullName evidence="4">CAP domain-containing protein</fullName>
    </submittedName>
</protein>
<keyword evidence="5" id="KW-1185">Reference proteome</keyword>
<accession>A0ABZ1BRS5</accession>
<gene>
    <name evidence="4" type="ORF">VLY81_04780</name>
</gene>
<proteinExistence type="predicted"/>
<dbReference type="Proteomes" id="UP001333102">
    <property type="component" value="Chromosome"/>
</dbReference>
<evidence type="ECO:0000256" key="1">
    <source>
        <dbReference type="SAM" id="MobiDB-lite"/>
    </source>
</evidence>
<feature type="domain" description="SCP" evidence="3">
    <location>
        <begin position="102"/>
        <end position="197"/>
    </location>
</feature>
<sequence length="205" mass="21347">MPNKSGVAFLLLAACLAVAAASPLLLPTDTAQAASSSSSYVWEFYKKYLPDGSWSIGGQPKSPAPTPPAQPPVTPPAPPAPQPPAPPSKPPAAPATDVQRLLELLNAERQRRGAGPLELDPTLSQMAAAKASYMAANGYGSHYVPGYTYPHLTENLTGASNVELAHYLFLASPSHAKAMLNPRFTEVGIGVVPAGGGVLVIELFR</sequence>
<dbReference type="CDD" id="cd05379">
    <property type="entry name" value="CAP_bacterial"/>
    <property type="match status" value="1"/>
</dbReference>
<organism evidence="4 5">
    <name type="scientific">Geochorda subterranea</name>
    <dbReference type="NCBI Taxonomy" id="3109564"/>
    <lineage>
        <taxon>Bacteria</taxon>
        <taxon>Bacillati</taxon>
        <taxon>Bacillota</taxon>
        <taxon>Limnochordia</taxon>
        <taxon>Limnochordales</taxon>
        <taxon>Geochordaceae</taxon>
        <taxon>Geochorda</taxon>
    </lineage>
</organism>
<dbReference type="RefSeq" id="WP_324669885.1">
    <property type="nucleotide sequence ID" value="NZ_CP141614.1"/>
</dbReference>
<feature type="signal peptide" evidence="2">
    <location>
        <begin position="1"/>
        <end position="19"/>
    </location>
</feature>
<keyword evidence="2" id="KW-0732">Signal</keyword>
<name>A0ABZ1BRS5_9FIRM</name>
<evidence type="ECO:0000313" key="5">
    <source>
        <dbReference type="Proteomes" id="UP001333102"/>
    </source>
</evidence>
<dbReference type="InterPro" id="IPR035940">
    <property type="entry name" value="CAP_sf"/>
</dbReference>
<reference evidence="5" key="1">
    <citation type="submission" date="2023-12" db="EMBL/GenBank/DDBJ databases">
        <title>Novel isolates from deep terrestrial aquifers shed light on the physiology and ecology of the class Limnochordia.</title>
        <authorList>
            <person name="Karnachuk O.V."/>
            <person name="Lukina A.P."/>
            <person name="Avakyan M.R."/>
            <person name="Kadnikov V."/>
            <person name="Begmatov S."/>
            <person name="Beletsky A.V."/>
            <person name="Mardanov A.V."/>
            <person name="Ravin N.V."/>
        </authorList>
    </citation>
    <scope>NUCLEOTIDE SEQUENCE [LARGE SCALE GENOMIC DNA]</scope>
    <source>
        <strain evidence="5">LN</strain>
    </source>
</reference>
<dbReference type="Gene3D" id="3.40.33.10">
    <property type="entry name" value="CAP"/>
    <property type="match status" value="1"/>
</dbReference>
<dbReference type="EMBL" id="CP141614">
    <property type="protein sequence ID" value="WRP15482.1"/>
    <property type="molecule type" value="Genomic_DNA"/>
</dbReference>
<dbReference type="InterPro" id="IPR014044">
    <property type="entry name" value="CAP_dom"/>
</dbReference>
<feature type="compositionally biased region" description="Pro residues" evidence="1">
    <location>
        <begin position="62"/>
        <end position="93"/>
    </location>
</feature>
<feature type="region of interest" description="Disordered" evidence="1">
    <location>
        <begin position="56"/>
        <end position="95"/>
    </location>
</feature>
<feature type="chain" id="PRO_5046645425" evidence="2">
    <location>
        <begin position="20"/>
        <end position="205"/>
    </location>
</feature>